<comment type="caution">
    <text evidence="1">The sequence shown here is derived from an EMBL/GenBank/DDBJ whole genome shotgun (WGS) entry which is preliminary data.</text>
</comment>
<name>A0A916NG56_9BACL</name>
<proteinExistence type="predicted"/>
<evidence type="ECO:0000313" key="2">
    <source>
        <dbReference type="Proteomes" id="UP000693672"/>
    </source>
</evidence>
<dbReference type="AlphaFoldDB" id="A0A916NG56"/>
<keyword evidence="2" id="KW-1185">Reference proteome</keyword>
<evidence type="ECO:0000313" key="1">
    <source>
        <dbReference type="EMBL" id="CAG7604852.1"/>
    </source>
</evidence>
<dbReference type="Proteomes" id="UP000693672">
    <property type="component" value="Unassembled WGS sequence"/>
</dbReference>
<accession>A0A916NG56</accession>
<gene>
    <name evidence="1" type="ORF">PAESOLCIP111_00743</name>
</gene>
<organism evidence="1 2">
    <name type="scientific">Paenibacillus solanacearum</name>
    <dbReference type="NCBI Taxonomy" id="2048548"/>
    <lineage>
        <taxon>Bacteria</taxon>
        <taxon>Bacillati</taxon>
        <taxon>Bacillota</taxon>
        <taxon>Bacilli</taxon>
        <taxon>Bacillales</taxon>
        <taxon>Paenibacillaceae</taxon>
        <taxon>Paenibacillus</taxon>
    </lineage>
</organism>
<sequence length="312" mass="35861">MRDFERLMQPLNMDTPSEEEGMALDWGEHEFGTHRYHVHRLVEASIQRLGRMEKAAVLGAGNHGDVDLPGLGLQFQQVSVMDSEDNMLQEWLETADGMALHRIKSLTGIDYTRLDQISFYETYEEMLLSGAAAGEVTGYLRDCAFQVRLHETMPHVKKSFSLVVSSGVHTQLFYLYALTQFYSHMGRYSEPEVRQIMEALAYLRNSLVTDYNQFLLSLVKPDGRVTAWTEVIVLDEEKQWIAEELYRLETEGERRRFLFESFGKYGLEAAVLGLKDLHDKLRPEQQLFHCWVWHMDSGKACIVAGISGLPRT</sequence>
<reference evidence="1" key="1">
    <citation type="submission" date="2021-06" db="EMBL/GenBank/DDBJ databases">
        <authorList>
            <person name="Criscuolo A."/>
        </authorList>
    </citation>
    <scope>NUCLEOTIDE SEQUENCE</scope>
    <source>
        <strain evidence="1">CIP111600</strain>
    </source>
</reference>
<dbReference type="EMBL" id="CAJVAS010000002">
    <property type="protein sequence ID" value="CAG7604852.1"/>
    <property type="molecule type" value="Genomic_DNA"/>
</dbReference>
<dbReference type="RefSeq" id="WP_246627273.1">
    <property type="nucleotide sequence ID" value="NZ_CAJVAS010000002.1"/>
</dbReference>
<protein>
    <submittedName>
        <fullName evidence="1">Uncharacterized protein</fullName>
    </submittedName>
</protein>